<name>A0A0F4YNZ0_RASE3</name>
<proteinExistence type="inferred from homology"/>
<keyword evidence="4 7" id="KW-0472">Membrane</keyword>
<dbReference type="InterPro" id="IPR049326">
    <property type="entry name" value="Rhodopsin_dom_fungi"/>
</dbReference>
<reference evidence="9 10" key="1">
    <citation type="submission" date="2015-04" db="EMBL/GenBank/DDBJ databases">
        <authorList>
            <person name="Heijne W.H."/>
            <person name="Fedorova N.D."/>
            <person name="Nierman W.C."/>
            <person name="Vollebregt A.W."/>
            <person name="Zhao Z."/>
            <person name="Wu L."/>
            <person name="Kumar M."/>
            <person name="Stam H."/>
            <person name="van den Berg M.A."/>
            <person name="Pel H.J."/>
        </authorList>
    </citation>
    <scope>NUCLEOTIDE SEQUENCE [LARGE SCALE GENOMIC DNA]</scope>
    <source>
        <strain evidence="9 10">CBS 393.64</strain>
    </source>
</reference>
<feature type="transmembrane region" description="Helical" evidence="7">
    <location>
        <begin position="119"/>
        <end position="142"/>
    </location>
</feature>
<keyword evidence="2 7" id="KW-0812">Transmembrane</keyword>
<dbReference type="PANTHER" id="PTHR33048">
    <property type="entry name" value="PTH11-LIKE INTEGRAL MEMBRANE PROTEIN (AFU_ORTHOLOGUE AFUA_5G11245)"/>
    <property type="match status" value="1"/>
</dbReference>
<feature type="transmembrane region" description="Helical" evidence="7">
    <location>
        <begin position="51"/>
        <end position="70"/>
    </location>
</feature>
<dbReference type="InterPro" id="IPR052337">
    <property type="entry name" value="SAT4-like"/>
</dbReference>
<dbReference type="OrthoDB" id="4225868at2759"/>
<feature type="transmembrane region" description="Helical" evidence="7">
    <location>
        <begin position="90"/>
        <end position="107"/>
    </location>
</feature>
<dbReference type="GeneID" id="25318735"/>
<keyword evidence="10" id="KW-1185">Reference proteome</keyword>
<feature type="transmembrane region" description="Helical" evidence="7">
    <location>
        <begin position="199"/>
        <end position="219"/>
    </location>
</feature>
<keyword evidence="3 7" id="KW-1133">Transmembrane helix</keyword>
<comment type="subcellular location">
    <subcellularLocation>
        <location evidence="1">Membrane</location>
        <topology evidence="1">Multi-pass membrane protein</topology>
    </subcellularLocation>
</comment>
<evidence type="ECO:0000256" key="3">
    <source>
        <dbReference type="ARBA" id="ARBA00022989"/>
    </source>
</evidence>
<evidence type="ECO:0000259" key="8">
    <source>
        <dbReference type="Pfam" id="PF20684"/>
    </source>
</evidence>
<dbReference type="GO" id="GO:0016020">
    <property type="term" value="C:membrane"/>
    <property type="evidence" value="ECO:0007669"/>
    <property type="project" value="UniProtKB-SubCell"/>
</dbReference>
<comment type="caution">
    <text evidence="9">The sequence shown here is derived from an EMBL/GenBank/DDBJ whole genome shotgun (WGS) entry which is preliminary data.</text>
</comment>
<dbReference type="Proteomes" id="UP000053958">
    <property type="component" value="Unassembled WGS sequence"/>
</dbReference>
<protein>
    <recommendedName>
        <fullName evidence="8">Rhodopsin domain-containing protein</fullName>
    </recommendedName>
</protein>
<accession>A0A0F4YNZ0</accession>
<evidence type="ECO:0000313" key="10">
    <source>
        <dbReference type="Proteomes" id="UP000053958"/>
    </source>
</evidence>
<feature type="domain" description="Rhodopsin" evidence="8">
    <location>
        <begin position="35"/>
        <end position="261"/>
    </location>
</feature>
<sequence length="358" mass="39888">MVNYGQPQGDVPDRGYVLYITALVMVLVAALFVFARLGTRFWIARIGIDDITITCALVFSVLLTATINLAVVNGYGRPMSYLTTHEKRTAFMVTLGLTKISIVLLYLRIFVYKTFQRVAYVYLVLITVWAIGTILATIFQCVPVQASWDKSIKHPKCINQNAFWYAFAATNTITDFAIFLLPLRPVLKLQLPKREKIGLLAVFGVGAFVCVTSILRTVAVSETSTNLDESWDFIPRSTWTLVEANVGIICACLPMMRHPLSALFPRLFRGSTYGRSYGRSDNTQRTYGLDSLSRRSKPPSTPLQVTTTFSTQSQERIIEEGGADYTDSRSGVSSHPTDFSHVHTTCYATTPKEMTGRG</sequence>
<evidence type="ECO:0000256" key="2">
    <source>
        <dbReference type="ARBA" id="ARBA00022692"/>
    </source>
</evidence>
<evidence type="ECO:0000256" key="6">
    <source>
        <dbReference type="SAM" id="MobiDB-lite"/>
    </source>
</evidence>
<comment type="similarity">
    <text evidence="5">Belongs to the SAT4 family.</text>
</comment>
<dbReference type="AlphaFoldDB" id="A0A0F4YNZ0"/>
<evidence type="ECO:0000256" key="1">
    <source>
        <dbReference type="ARBA" id="ARBA00004141"/>
    </source>
</evidence>
<dbReference type="RefSeq" id="XP_013326188.1">
    <property type="nucleotide sequence ID" value="XM_013470734.1"/>
</dbReference>
<evidence type="ECO:0000256" key="5">
    <source>
        <dbReference type="ARBA" id="ARBA00038359"/>
    </source>
</evidence>
<gene>
    <name evidence="9" type="ORF">T310_6433</name>
</gene>
<evidence type="ECO:0000256" key="7">
    <source>
        <dbReference type="SAM" id="Phobius"/>
    </source>
</evidence>
<evidence type="ECO:0000313" key="9">
    <source>
        <dbReference type="EMBL" id="KKA19576.1"/>
    </source>
</evidence>
<feature type="region of interest" description="Disordered" evidence="6">
    <location>
        <begin position="279"/>
        <end position="305"/>
    </location>
</feature>
<dbReference type="STRING" id="1408163.A0A0F4YNZ0"/>
<organism evidence="9 10">
    <name type="scientific">Rasamsonia emersonii (strain ATCC 16479 / CBS 393.64 / IMI 116815)</name>
    <dbReference type="NCBI Taxonomy" id="1408163"/>
    <lineage>
        <taxon>Eukaryota</taxon>
        <taxon>Fungi</taxon>
        <taxon>Dikarya</taxon>
        <taxon>Ascomycota</taxon>
        <taxon>Pezizomycotina</taxon>
        <taxon>Eurotiomycetes</taxon>
        <taxon>Eurotiomycetidae</taxon>
        <taxon>Eurotiales</taxon>
        <taxon>Trichocomaceae</taxon>
        <taxon>Rasamsonia</taxon>
    </lineage>
</organism>
<dbReference type="EMBL" id="LASV01000336">
    <property type="protein sequence ID" value="KKA19576.1"/>
    <property type="molecule type" value="Genomic_DNA"/>
</dbReference>
<evidence type="ECO:0000256" key="4">
    <source>
        <dbReference type="ARBA" id="ARBA00023136"/>
    </source>
</evidence>
<feature type="transmembrane region" description="Helical" evidence="7">
    <location>
        <begin position="16"/>
        <end position="39"/>
    </location>
</feature>
<dbReference type="PANTHER" id="PTHR33048:SF55">
    <property type="entry name" value="INTEGRAL MEMBRANE PROTEIN"/>
    <property type="match status" value="1"/>
</dbReference>
<feature type="transmembrane region" description="Helical" evidence="7">
    <location>
        <begin position="162"/>
        <end position="187"/>
    </location>
</feature>
<dbReference type="Pfam" id="PF20684">
    <property type="entry name" value="Fung_rhodopsin"/>
    <property type="match status" value="1"/>
</dbReference>